<comment type="caution">
    <text evidence="4">The sequence shown here is derived from an EMBL/GenBank/DDBJ whole genome shotgun (WGS) entry which is preliminary data.</text>
</comment>
<organism evidence="4 5">
    <name type="scientific">Candidatus Muproteobacteria bacterium RIFCSPLOWO2_01_FULL_60_18</name>
    <dbReference type="NCBI Taxonomy" id="1817768"/>
    <lineage>
        <taxon>Bacteria</taxon>
        <taxon>Pseudomonadati</taxon>
        <taxon>Pseudomonadota</taxon>
        <taxon>Candidatus Muproteobacteria</taxon>
    </lineage>
</organism>
<evidence type="ECO:0000256" key="2">
    <source>
        <dbReference type="SAM" id="SignalP"/>
    </source>
</evidence>
<dbReference type="PROSITE" id="PS00194">
    <property type="entry name" value="THIOREDOXIN_1"/>
    <property type="match status" value="1"/>
</dbReference>
<dbReference type="Proteomes" id="UP000179037">
    <property type="component" value="Unassembled WGS sequence"/>
</dbReference>
<dbReference type="STRING" id="1817768.A3A87_00745"/>
<evidence type="ECO:0000313" key="5">
    <source>
        <dbReference type="Proteomes" id="UP000179037"/>
    </source>
</evidence>
<dbReference type="InterPro" id="IPR050553">
    <property type="entry name" value="Thioredoxin_ResA/DsbE_sf"/>
</dbReference>
<dbReference type="Pfam" id="PF00578">
    <property type="entry name" value="AhpC-TSA"/>
    <property type="match status" value="1"/>
</dbReference>
<feature type="domain" description="Thioredoxin" evidence="3">
    <location>
        <begin position="25"/>
        <end position="166"/>
    </location>
</feature>
<dbReference type="InterPro" id="IPR013766">
    <property type="entry name" value="Thioredoxin_domain"/>
</dbReference>
<keyword evidence="2" id="KW-0732">Signal</keyword>
<reference evidence="4 5" key="1">
    <citation type="journal article" date="2016" name="Nat. Commun.">
        <title>Thousands of microbial genomes shed light on interconnected biogeochemical processes in an aquifer system.</title>
        <authorList>
            <person name="Anantharaman K."/>
            <person name="Brown C.T."/>
            <person name="Hug L.A."/>
            <person name="Sharon I."/>
            <person name="Castelle C.J."/>
            <person name="Probst A.J."/>
            <person name="Thomas B.C."/>
            <person name="Singh A."/>
            <person name="Wilkins M.J."/>
            <person name="Karaoz U."/>
            <person name="Brodie E.L."/>
            <person name="Williams K.H."/>
            <person name="Hubbard S.S."/>
            <person name="Banfield J.F."/>
        </authorList>
    </citation>
    <scope>NUCLEOTIDE SEQUENCE [LARGE SCALE GENOMIC DNA]</scope>
</reference>
<evidence type="ECO:0000313" key="4">
    <source>
        <dbReference type="EMBL" id="OGI49382.1"/>
    </source>
</evidence>
<dbReference type="PANTHER" id="PTHR42852">
    <property type="entry name" value="THIOL:DISULFIDE INTERCHANGE PROTEIN DSBE"/>
    <property type="match status" value="1"/>
</dbReference>
<dbReference type="SUPFAM" id="SSF52833">
    <property type="entry name" value="Thioredoxin-like"/>
    <property type="match status" value="1"/>
</dbReference>
<dbReference type="InterPro" id="IPR036249">
    <property type="entry name" value="Thioredoxin-like_sf"/>
</dbReference>
<dbReference type="GO" id="GO:0015036">
    <property type="term" value="F:disulfide oxidoreductase activity"/>
    <property type="evidence" value="ECO:0007669"/>
    <property type="project" value="UniProtKB-ARBA"/>
</dbReference>
<proteinExistence type="predicted"/>
<name>A0A1F6TWF2_9PROT</name>
<dbReference type="PANTHER" id="PTHR42852:SF13">
    <property type="entry name" value="PROTEIN DIPZ"/>
    <property type="match status" value="1"/>
</dbReference>
<sequence length="170" mass="18748">MKKHTKLLVILAAAAVLAWAATHLFPPSPRVPPETEFVLLDGTKITLQSLRGRPVLVSFWATTCPPCVEELPDLIQFYKDWHPQGLEMIAVAMPYDPPIRVQEFVQRHAVPYPVALDVQGVVTSAFGGVPYVPTAFLIAPDGKTELSYTGRLDMAKARRIISRHLKVPGA</sequence>
<gene>
    <name evidence="4" type="ORF">A3A87_00745</name>
</gene>
<feature type="signal peptide" evidence="2">
    <location>
        <begin position="1"/>
        <end position="20"/>
    </location>
</feature>
<dbReference type="Gene3D" id="3.40.30.10">
    <property type="entry name" value="Glutaredoxin"/>
    <property type="match status" value="1"/>
</dbReference>
<dbReference type="EMBL" id="MFTC01000100">
    <property type="protein sequence ID" value="OGI49382.1"/>
    <property type="molecule type" value="Genomic_DNA"/>
</dbReference>
<feature type="chain" id="PRO_5009526868" description="Thioredoxin domain-containing protein" evidence="2">
    <location>
        <begin position="21"/>
        <end position="170"/>
    </location>
</feature>
<dbReference type="AlphaFoldDB" id="A0A1F6TWF2"/>
<evidence type="ECO:0000259" key="3">
    <source>
        <dbReference type="PROSITE" id="PS51352"/>
    </source>
</evidence>
<dbReference type="PROSITE" id="PS51352">
    <property type="entry name" value="THIOREDOXIN_2"/>
    <property type="match status" value="1"/>
</dbReference>
<dbReference type="InterPro" id="IPR017937">
    <property type="entry name" value="Thioredoxin_CS"/>
</dbReference>
<dbReference type="CDD" id="cd02966">
    <property type="entry name" value="TlpA_like_family"/>
    <property type="match status" value="1"/>
</dbReference>
<dbReference type="GO" id="GO:0016209">
    <property type="term" value="F:antioxidant activity"/>
    <property type="evidence" value="ECO:0007669"/>
    <property type="project" value="InterPro"/>
</dbReference>
<keyword evidence="1" id="KW-0676">Redox-active center</keyword>
<protein>
    <recommendedName>
        <fullName evidence="3">Thioredoxin domain-containing protein</fullName>
    </recommendedName>
</protein>
<accession>A0A1F6TWF2</accession>
<evidence type="ECO:0000256" key="1">
    <source>
        <dbReference type="ARBA" id="ARBA00023284"/>
    </source>
</evidence>
<dbReference type="InterPro" id="IPR000866">
    <property type="entry name" value="AhpC/TSA"/>
</dbReference>